<dbReference type="AlphaFoldDB" id="A0A0B2QRP6"/>
<dbReference type="InterPro" id="IPR009060">
    <property type="entry name" value="UBA-like_sf"/>
</dbReference>
<accession>A0A0B2QRP6</accession>
<protein>
    <submittedName>
        <fullName evidence="2">Deubiquitination-protection protein dph1</fullName>
    </submittedName>
</protein>
<feature type="domain" description="UBA" evidence="1">
    <location>
        <begin position="24"/>
        <end position="58"/>
    </location>
</feature>
<dbReference type="Gene3D" id="1.10.8.10">
    <property type="entry name" value="DNA helicase RuvA subunit, C-terminal domain"/>
    <property type="match status" value="1"/>
</dbReference>
<gene>
    <name evidence="2" type="ORF">glysoja_039224</name>
</gene>
<name>A0A0B2QRP6_GLYSO</name>
<dbReference type="FunFam" id="1.10.8.10:FF:000128">
    <property type="entry name" value="Ubiquitin family protein"/>
    <property type="match status" value="1"/>
</dbReference>
<evidence type="ECO:0000259" key="1">
    <source>
        <dbReference type="Pfam" id="PF00627"/>
    </source>
</evidence>
<dbReference type="PANTHER" id="PTHR10677">
    <property type="entry name" value="UBIQUILIN"/>
    <property type="match status" value="1"/>
</dbReference>
<sequence length="133" mass="14494">MFGGLAAGSLAVPNRSNEPPEQLYATQLSQLQEMRFFDTQENIRALIATSGNIHAAVQLEGHLEELGSTLHILLLRRSLLQPNTMMMNSMFGSLKLEVLSLSPGITLVRFLAGVLRSLSTSRKISLSTLRSAA</sequence>
<dbReference type="SUPFAM" id="SSF46934">
    <property type="entry name" value="UBA-like"/>
    <property type="match status" value="1"/>
</dbReference>
<dbReference type="GO" id="GO:0031593">
    <property type="term" value="F:polyubiquitin modification-dependent protein binding"/>
    <property type="evidence" value="ECO:0007669"/>
    <property type="project" value="TreeGrafter"/>
</dbReference>
<dbReference type="InterPro" id="IPR015496">
    <property type="entry name" value="Ubiquilin"/>
</dbReference>
<reference evidence="2" key="1">
    <citation type="submission" date="2014-07" db="EMBL/GenBank/DDBJ databases">
        <title>Identification of a novel salt tolerance gene in wild soybean by whole-genome sequencing.</title>
        <authorList>
            <person name="Lam H.-M."/>
            <person name="Qi X."/>
            <person name="Li M.-W."/>
            <person name="Liu X."/>
            <person name="Xie M."/>
            <person name="Ni M."/>
            <person name="Xu X."/>
        </authorList>
    </citation>
    <scope>NUCLEOTIDE SEQUENCE [LARGE SCALE GENOMIC DNA]</scope>
    <source>
        <tissue evidence="2">Root</tissue>
    </source>
</reference>
<evidence type="ECO:0000313" key="2">
    <source>
        <dbReference type="EMBL" id="KHN22352.1"/>
    </source>
</evidence>
<dbReference type="GO" id="GO:0006511">
    <property type="term" value="P:ubiquitin-dependent protein catabolic process"/>
    <property type="evidence" value="ECO:0007669"/>
    <property type="project" value="TreeGrafter"/>
</dbReference>
<organism evidence="2">
    <name type="scientific">Glycine soja</name>
    <name type="common">Wild soybean</name>
    <dbReference type="NCBI Taxonomy" id="3848"/>
    <lineage>
        <taxon>Eukaryota</taxon>
        <taxon>Viridiplantae</taxon>
        <taxon>Streptophyta</taxon>
        <taxon>Embryophyta</taxon>
        <taxon>Tracheophyta</taxon>
        <taxon>Spermatophyta</taxon>
        <taxon>Magnoliopsida</taxon>
        <taxon>eudicotyledons</taxon>
        <taxon>Gunneridae</taxon>
        <taxon>Pentapetalae</taxon>
        <taxon>rosids</taxon>
        <taxon>fabids</taxon>
        <taxon>Fabales</taxon>
        <taxon>Fabaceae</taxon>
        <taxon>Papilionoideae</taxon>
        <taxon>50 kb inversion clade</taxon>
        <taxon>NPAAA clade</taxon>
        <taxon>indigoferoid/millettioid clade</taxon>
        <taxon>Phaseoleae</taxon>
        <taxon>Glycine</taxon>
        <taxon>Glycine subgen. Soja</taxon>
    </lineage>
</organism>
<dbReference type="Pfam" id="PF00627">
    <property type="entry name" value="UBA"/>
    <property type="match status" value="1"/>
</dbReference>
<dbReference type="Proteomes" id="UP000053555">
    <property type="component" value="Unassembled WGS sequence"/>
</dbReference>
<dbReference type="EMBL" id="KN657388">
    <property type="protein sequence ID" value="KHN22352.1"/>
    <property type="molecule type" value="Genomic_DNA"/>
</dbReference>
<proteinExistence type="predicted"/>
<dbReference type="InterPro" id="IPR015940">
    <property type="entry name" value="UBA"/>
</dbReference>
<dbReference type="PANTHER" id="PTHR10677:SF53">
    <property type="entry name" value="UBIQUILIN-RELATED"/>
    <property type="match status" value="1"/>
</dbReference>
<dbReference type="GO" id="GO:0005829">
    <property type="term" value="C:cytosol"/>
    <property type="evidence" value="ECO:0007669"/>
    <property type="project" value="TreeGrafter"/>
</dbReference>